<proteinExistence type="predicted"/>
<dbReference type="AlphaFoldDB" id="A0A975BNC8"/>
<keyword evidence="3" id="KW-1185">Reference proteome</keyword>
<feature type="compositionally biased region" description="Basic and acidic residues" evidence="1">
    <location>
        <begin position="23"/>
        <end position="38"/>
    </location>
</feature>
<name>A0A975BNC8_9BACT</name>
<feature type="region of interest" description="Disordered" evidence="1">
    <location>
        <begin position="18"/>
        <end position="38"/>
    </location>
</feature>
<gene>
    <name evidence="2" type="ORF">dnm_049260</name>
</gene>
<dbReference type="EMBL" id="CP061800">
    <property type="protein sequence ID" value="QTA88879.1"/>
    <property type="molecule type" value="Genomic_DNA"/>
</dbReference>
<sequence length="38" mass="4348">MAVMLRVGMQHRRFVSLSPALPDTKRENEENEKSLSSC</sequence>
<accession>A0A975BNC8</accession>
<evidence type="ECO:0000256" key="1">
    <source>
        <dbReference type="SAM" id="MobiDB-lite"/>
    </source>
</evidence>
<organism evidence="2 3">
    <name type="scientific">Desulfonema magnum</name>
    <dbReference type="NCBI Taxonomy" id="45655"/>
    <lineage>
        <taxon>Bacteria</taxon>
        <taxon>Pseudomonadati</taxon>
        <taxon>Thermodesulfobacteriota</taxon>
        <taxon>Desulfobacteria</taxon>
        <taxon>Desulfobacterales</taxon>
        <taxon>Desulfococcaceae</taxon>
        <taxon>Desulfonema</taxon>
    </lineage>
</organism>
<evidence type="ECO:0000313" key="2">
    <source>
        <dbReference type="EMBL" id="QTA88879.1"/>
    </source>
</evidence>
<dbReference type="Proteomes" id="UP000663722">
    <property type="component" value="Chromosome"/>
</dbReference>
<protein>
    <submittedName>
        <fullName evidence="2">Uncharacterized protein</fullName>
    </submittedName>
</protein>
<dbReference type="KEGG" id="dmm:dnm_049260"/>
<evidence type="ECO:0000313" key="3">
    <source>
        <dbReference type="Proteomes" id="UP000663722"/>
    </source>
</evidence>
<reference evidence="2" key="1">
    <citation type="journal article" date="2021" name="Microb. Physiol.">
        <title>Proteogenomic Insights into the Physiology of Marine, Sulfate-Reducing, Filamentous Desulfonema limicola and Desulfonema magnum.</title>
        <authorList>
            <person name="Schnaars V."/>
            <person name="Wohlbrand L."/>
            <person name="Scheve S."/>
            <person name="Hinrichs C."/>
            <person name="Reinhardt R."/>
            <person name="Rabus R."/>
        </authorList>
    </citation>
    <scope>NUCLEOTIDE SEQUENCE</scope>
    <source>
        <strain evidence="2">4be13</strain>
    </source>
</reference>